<dbReference type="Gene3D" id="2.130.10.10">
    <property type="entry name" value="YVTN repeat-like/Quinoprotein amine dehydrogenase"/>
    <property type="match status" value="1"/>
</dbReference>
<dbReference type="InterPro" id="IPR036322">
    <property type="entry name" value="WD40_repeat_dom_sf"/>
</dbReference>
<protein>
    <submittedName>
        <fullName evidence="4">WD40-repeat-containing domain protein</fullName>
    </submittedName>
</protein>
<dbReference type="InterPro" id="IPR020472">
    <property type="entry name" value="WD40_PAC1"/>
</dbReference>
<dbReference type="InterPro" id="IPR015943">
    <property type="entry name" value="WD40/YVTN_repeat-like_dom_sf"/>
</dbReference>
<dbReference type="InterPro" id="IPR001680">
    <property type="entry name" value="WD40_rpt"/>
</dbReference>
<organism evidence="4 5">
    <name type="scientific">Chaetomium strumarium</name>
    <dbReference type="NCBI Taxonomy" id="1170767"/>
    <lineage>
        <taxon>Eukaryota</taxon>
        <taxon>Fungi</taxon>
        <taxon>Dikarya</taxon>
        <taxon>Ascomycota</taxon>
        <taxon>Pezizomycotina</taxon>
        <taxon>Sordariomycetes</taxon>
        <taxon>Sordariomycetidae</taxon>
        <taxon>Sordariales</taxon>
        <taxon>Chaetomiaceae</taxon>
        <taxon>Chaetomium</taxon>
    </lineage>
</organism>
<accession>A0AAJ0GM28</accession>
<evidence type="ECO:0000256" key="2">
    <source>
        <dbReference type="ARBA" id="ARBA00022737"/>
    </source>
</evidence>
<dbReference type="GeneID" id="87886054"/>
<keyword evidence="5" id="KW-1185">Reference proteome</keyword>
<proteinExistence type="predicted"/>
<reference evidence="4" key="2">
    <citation type="submission" date="2023-06" db="EMBL/GenBank/DDBJ databases">
        <authorList>
            <consortium name="Lawrence Berkeley National Laboratory"/>
            <person name="Mondo S.J."/>
            <person name="Hensen N."/>
            <person name="Bonometti L."/>
            <person name="Westerberg I."/>
            <person name="Brannstrom I.O."/>
            <person name="Guillou S."/>
            <person name="Cros-Aarteil S."/>
            <person name="Calhoun S."/>
            <person name="Haridas S."/>
            <person name="Kuo A."/>
            <person name="Pangilinan J."/>
            <person name="Riley R."/>
            <person name="Labutti K."/>
            <person name="Andreopoulos B."/>
            <person name="Lipzen A."/>
            <person name="Chen C."/>
            <person name="Yanf M."/>
            <person name="Daum C."/>
            <person name="Ng V."/>
            <person name="Clum A."/>
            <person name="Steindorff A."/>
            <person name="Ohm R."/>
            <person name="Martin F."/>
            <person name="Silar P."/>
            <person name="Natvig D."/>
            <person name="Lalanne C."/>
            <person name="Gautier V."/>
            <person name="Ament-Velasquez S.L."/>
            <person name="Kruys A."/>
            <person name="Hutchinson M.I."/>
            <person name="Powell A.J."/>
            <person name="Barry K."/>
            <person name="Miller A.N."/>
            <person name="Grigoriev I.V."/>
            <person name="Debuchy R."/>
            <person name="Gladieux P."/>
            <person name="Thoren M.H."/>
            <person name="Johannesson H."/>
        </authorList>
    </citation>
    <scope>NUCLEOTIDE SEQUENCE</scope>
    <source>
        <strain evidence="4">CBS 333.67</strain>
    </source>
</reference>
<dbReference type="SUPFAM" id="SSF50978">
    <property type="entry name" value="WD40 repeat-like"/>
    <property type="match status" value="1"/>
</dbReference>
<sequence>MAYGAGKPLASPAGNGLLDKDVEFPKGPEDTISALRWSPVGNHLAASSWDGKVYIYDASNSTSTASIRGVAAITVGAPVLGCDFSKDGTIAVGAAADKTIHLMDLNSSQTMKLEGHTAPVRTVRFVEVPSANAPIIASGSWDKTVRYWDLRQPQSIGTLQLSERVYAMDAAGPLLFAATADNQLHFVDLRANPLQLWRSTKSPLARQTTAASVCSDGSRWAVSSIEGRAAAQAADEKDKKRFQDLTFKCHREPSPAKKNQTDVYAVNALCYSPAHKDVLATGGSDGTYNVWDVVTHRRLRSFPRASGPVTALSFRPDGMALAYAVGYDWSKGYTHNKPETEKKIVLRILGEAPKK</sequence>
<dbReference type="EMBL" id="JAUDZG010000007">
    <property type="protein sequence ID" value="KAK3302466.1"/>
    <property type="molecule type" value="Genomic_DNA"/>
</dbReference>
<dbReference type="RefSeq" id="XP_062718246.1">
    <property type="nucleotide sequence ID" value="XM_062867225.1"/>
</dbReference>
<feature type="repeat" description="WD" evidence="3">
    <location>
        <begin position="266"/>
        <end position="301"/>
    </location>
</feature>
<name>A0AAJ0GM28_9PEZI</name>
<dbReference type="PANTHER" id="PTHR10971">
    <property type="entry name" value="MRNA EXPORT FACTOR AND BUB3"/>
    <property type="match status" value="1"/>
</dbReference>
<keyword evidence="2" id="KW-0677">Repeat</keyword>
<reference evidence="4" key="1">
    <citation type="journal article" date="2023" name="Mol. Phylogenet. Evol.">
        <title>Genome-scale phylogeny and comparative genomics of the fungal order Sordariales.</title>
        <authorList>
            <person name="Hensen N."/>
            <person name="Bonometti L."/>
            <person name="Westerberg I."/>
            <person name="Brannstrom I.O."/>
            <person name="Guillou S."/>
            <person name="Cros-Aarteil S."/>
            <person name="Calhoun S."/>
            <person name="Haridas S."/>
            <person name="Kuo A."/>
            <person name="Mondo S."/>
            <person name="Pangilinan J."/>
            <person name="Riley R."/>
            <person name="LaButti K."/>
            <person name="Andreopoulos B."/>
            <person name="Lipzen A."/>
            <person name="Chen C."/>
            <person name="Yan M."/>
            <person name="Daum C."/>
            <person name="Ng V."/>
            <person name="Clum A."/>
            <person name="Steindorff A."/>
            <person name="Ohm R.A."/>
            <person name="Martin F."/>
            <person name="Silar P."/>
            <person name="Natvig D.O."/>
            <person name="Lalanne C."/>
            <person name="Gautier V."/>
            <person name="Ament-Velasquez S.L."/>
            <person name="Kruys A."/>
            <person name="Hutchinson M.I."/>
            <person name="Powell A.J."/>
            <person name="Barry K."/>
            <person name="Miller A.N."/>
            <person name="Grigoriev I.V."/>
            <person name="Debuchy R."/>
            <person name="Gladieux P."/>
            <person name="Hiltunen Thoren M."/>
            <person name="Johannesson H."/>
        </authorList>
    </citation>
    <scope>NUCLEOTIDE SEQUENCE</scope>
    <source>
        <strain evidence="4">CBS 333.67</strain>
    </source>
</reference>
<dbReference type="Proteomes" id="UP001273166">
    <property type="component" value="Unassembled WGS sequence"/>
</dbReference>
<dbReference type="SMART" id="SM00320">
    <property type="entry name" value="WD40"/>
    <property type="match status" value="6"/>
</dbReference>
<feature type="repeat" description="WD" evidence="3">
    <location>
        <begin position="113"/>
        <end position="158"/>
    </location>
</feature>
<comment type="caution">
    <text evidence="4">The sequence shown here is derived from an EMBL/GenBank/DDBJ whole genome shotgun (WGS) entry which is preliminary data.</text>
</comment>
<gene>
    <name evidence="4" type="ORF">B0T15DRAFT_496931</name>
</gene>
<evidence type="ECO:0000256" key="1">
    <source>
        <dbReference type="ARBA" id="ARBA00022574"/>
    </source>
</evidence>
<keyword evidence="1 3" id="KW-0853">WD repeat</keyword>
<feature type="repeat" description="WD" evidence="3">
    <location>
        <begin position="25"/>
        <end position="66"/>
    </location>
</feature>
<evidence type="ECO:0000313" key="5">
    <source>
        <dbReference type="Proteomes" id="UP001273166"/>
    </source>
</evidence>
<dbReference type="PROSITE" id="PS50082">
    <property type="entry name" value="WD_REPEATS_2"/>
    <property type="match status" value="3"/>
</dbReference>
<dbReference type="Pfam" id="PF00400">
    <property type="entry name" value="WD40"/>
    <property type="match status" value="4"/>
</dbReference>
<dbReference type="AlphaFoldDB" id="A0AAJ0GM28"/>
<dbReference type="PROSITE" id="PS50294">
    <property type="entry name" value="WD_REPEATS_REGION"/>
    <property type="match status" value="1"/>
</dbReference>
<dbReference type="PRINTS" id="PR00320">
    <property type="entry name" value="GPROTEINBRPT"/>
</dbReference>
<evidence type="ECO:0000313" key="4">
    <source>
        <dbReference type="EMBL" id="KAK3302466.1"/>
    </source>
</evidence>
<evidence type="ECO:0000256" key="3">
    <source>
        <dbReference type="PROSITE-ProRule" id="PRU00221"/>
    </source>
</evidence>